<dbReference type="InterPro" id="IPR029063">
    <property type="entry name" value="SAM-dependent_MTases_sf"/>
</dbReference>
<protein>
    <submittedName>
        <fullName evidence="4">BQ5605_C010g06111 protein</fullName>
    </submittedName>
</protein>
<sequence>MLRASWRMGLVNDLKTVKGPWSALATLAGAMGIALALESSSLGSFNNRWLPYTGIYPTLVPETTVMNIHSLALILIVLVPTLRRQVDPPNGLSTSSISTKSSVVLVCLTASALLASIFSSPTCHLKPYLPSFFCSKPIAIGPVRILASQQSITGRVVVGETMVHNLTLRYLRVDHSLLGGLWMMPAKQDVATGRPSRSAVDDVEAELRRAESIYSTFILQELVRLARPPRTTGGVQEEKALVIGLGAGLIARSLEQHGIVTSLVEIDPVVYQYARDYYGVKNMRGEIALEDAIGFLSRKQVQETYDYIIHDVFTGGTVPPSLFTMEAWALVKSALTPDGLVAINFAGTVDSPTSHVVLSTILASFYHCIVLGDGGLTRSTSGFSNLAIFCSAQPGRKVVLRPAVASDYLEWPSPNLRRKILGNFQDFVQDLHELVPRNKLEDVLRGKKGRRRLKDLQRGSAELHWGLMNGVLPLEFSIQTPNDPPAAWTSTKHRLLPELQALARTFARFRRGGSEQERADHSRYGAALRSRLDPSLAGPSSIFIRLRKVRASDLIPSLTVNDVVHSDPDSMLGAASDYFERVYEDRPIDDAALKAIIDGLASTRLSPADSLKLEEAYPLEEMTKAQAAFLCAVGLGPKARQWYRATYTNQSASIFLNGWLSATFDILSGVRQGDPLAPSLFVLAIEGFACQIRLRVKGIDIAGLQNVRELLFADDACCALHNLSDLDHLNRAIELYERASASKLSNVKSFLYPLGAFRDRSIAPDLGTWRLSDSQFRYLGIQVGVEIAEDAGWEDVKASTIARIRSVPMYDLPYAAKCSIINIYCYTKILYYSRFLPAPKSVVKEIEEAAMLAIHGRASDGTQRRPKVSRSRLCTPLDHGGFGLIDLPRRLAIDHAKWVFQLRAPDGCFTRHLFDIRIRLQAPKEPTPFTLSRPVPNQHQKTTKLLPARWVRYFEAWALVTTLNPPELSKSQNLEQWATHILCFPAGHGIQLSVNPTLFRGPDGEVMTPSSFVNAFKRHQVFIFPPIFPKGHQKVFDLPEQRWNAWWKALRKVRRVHSDAEDTGHLLSLGSLHPGSQVASPTSPHPNNRSTSCVMCLLEAPECLVHLAVGCPFARRLWSALSPTPHPVFVDFVCPVVSRSERRLVELRVLFFHSIWKLCRRRRFSSDLLEPITETEFEGLRASIQESKGRLVSL</sequence>
<keyword evidence="2" id="KW-1133">Transmembrane helix</keyword>
<evidence type="ECO:0000256" key="2">
    <source>
        <dbReference type="SAM" id="Phobius"/>
    </source>
</evidence>
<dbReference type="Gene3D" id="3.40.50.150">
    <property type="entry name" value="Vaccinia Virus protein VP39"/>
    <property type="match status" value="1"/>
</dbReference>
<dbReference type="PANTHER" id="PTHR43317">
    <property type="entry name" value="THERMOSPERMINE SYNTHASE ACAULIS5"/>
    <property type="match status" value="1"/>
</dbReference>
<proteinExistence type="predicted"/>
<feature type="transmembrane region" description="Helical" evidence="2">
    <location>
        <begin position="21"/>
        <end position="45"/>
    </location>
</feature>
<feature type="transmembrane region" description="Helical" evidence="2">
    <location>
        <begin position="103"/>
        <end position="121"/>
    </location>
</feature>
<dbReference type="Pfam" id="PF00078">
    <property type="entry name" value="RVT_1"/>
    <property type="match status" value="1"/>
</dbReference>
<dbReference type="Pfam" id="PF01564">
    <property type="entry name" value="Spermine_synth"/>
    <property type="match status" value="1"/>
</dbReference>
<dbReference type="PANTHER" id="PTHR43317:SF1">
    <property type="entry name" value="THERMOSPERMINE SYNTHASE ACAULIS5"/>
    <property type="match status" value="1"/>
</dbReference>
<dbReference type="NCBIfam" id="NF037959">
    <property type="entry name" value="MFS_SpdSyn"/>
    <property type="match status" value="1"/>
</dbReference>
<evidence type="ECO:0000313" key="5">
    <source>
        <dbReference type="Proteomes" id="UP000249464"/>
    </source>
</evidence>
<evidence type="ECO:0000259" key="3">
    <source>
        <dbReference type="Pfam" id="PF00078"/>
    </source>
</evidence>
<dbReference type="Proteomes" id="UP000249464">
    <property type="component" value="Unassembled WGS sequence"/>
</dbReference>
<evidence type="ECO:0000256" key="1">
    <source>
        <dbReference type="ARBA" id="ARBA00023115"/>
    </source>
</evidence>
<reference evidence="4 5" key="1">
    <citation type="submission" date="2016-11" db="EMBL/GenBank/DDBJ databases">
        <authorList>
            <person name="Jaros S."/>
            <person name="Januszkiewicz K."/>
            <person name="Wedrychowicz H."/>
        </authorList>
    </citation>
    <scope>NUCLEOTIDE SEQUENCE [LARGE SCALE GENOMIC DNA]</scope>
</reference>
<evidence type="ECO:0000313" key="4">
    <source>
        <dbReference type="EMBL" id="SGY14233.1"/>
    </source>
</evidence>
<keyword evidence="5" id="KW-1185">Reference proteome</keyword>
<dbReference type="SUPFAM" id="SSF53335">
    <property type="entry name" value="S-adenosyl-L-methionine-dependent methyltransferases"/>
    <property type="match status" value="1"/>
</dbReference>
<dbReference type="EMBL" id="FQNC01000012">
    <property type="protein sequence ID" value="SGY14233.1"/>
    <property type="molecule type" value="Genomic_DNA"/>
</dbReference>
<dbReference type="GO" id="GO:0006596">
    <property type="term" value="P:polyamine biosynthetic process"/>
    <property type="evidence" value="ECO:0007669"/>
    <property type="project" value="UniProtKB-KW"/>
</dbReference>
<feature type="domain" description="Reverse transcriptase" evidence="3">
    <location>
        <begin position="642"/>
        <end position="783"/>
    </location>
</feature>
<dbReference type="InterPro" id="IPR000477">
    <property type="entry name" value="RT_dom"/>
</dbReference>
<feature type="transmembrane region" description="Helical" evidence="2">
    <location>
        <begin position="65"/>
        <end position="82"/>
    </location>
</feature>
<keyword evidence="2" id="KW-0472">Membrane</keyword>
<organism evidence="4 5">
    <name type="scientific">Microbotryum silenes-dioicae</name>
    <dbReference type="NCBI Taxonomy" id="796604"/>
    <lineage>
        <taxon>Eukaryota</taxon>
        <taxon>Fungi</taxon>
        <taxon>Dikarya</taxon>
        <taxon>Basidiomycota</taxon>
        <taxon>Pucciniomycotina</taxon>
        <taxon>Microbotryomycetes</taxon>
        <taxon>Microbotryales</taxon>
        <taxon>Microbotryaceae</taxon>
        <taxon>Microbotryum</taxon>
    </lineage>
</organism>
<name>A0A2X0NMV2_9BASI</name>
<keyword evidence="1" id="KW-0620">Polyamine biosynthesis</keyword>
<keyword evidence="2" id="KW-0812">Transmembrane</keyword>
<gene>
    <name evidence="4" type="primary">BQ5605_C010g06111</name>
    <name evidence="4" type="ORF">BQ5605_C010G06111</name>
</gene>
<accession>A0A2X0NMV2</accession>
<dbReference type="AlphaFoldDB" id="A0A2X0NMV2"/>